<dbReference type="GO" id="GO:0004656">
    <property type="term" value="F:procollagen-proline 4-dioxygenase activity"/>
    <property type="evidence" value="ECO:0007669"/>
    <property type="project" value="TreeGrafter"/>
</dbReference>
<gene>
    <name evidence="4" type="ORF">AFUS01_LOCUS20626</name>
</gene>
<evidence type="ECO:0000256" key="2">
    <source>
        <dbReference type="ARBA" id="ARBA00022896"/>
    </source>
</evidence>
<dbReference type="GO" id="GO:0005783">
    <property type="term" value="C:endoplasmic reticulum"/>
    <property type="evidence" value="ECO:0007669"/>
    <property type="project" value="TreeGrafter"/>
</dbReference>
<evidence type="ECO:0000256" key="1">
    <source>
        <dbReference type="ARBA" id="ARBA00022723"/>
    </source>
</evidence>
<dbReference type="PANTHER" id="PTHR10869">
    <property type="entry name" value="PROLYL 4-HYDROXYLASE ALPHA SUBUNIT"/>
    <property type="match status" value="1"/>
</dbReference>
<sequence>TEIQKGRLFCWLEYTIHPFWRIGPLKAEFLSIHPVEIVQYHKIFSDSCVENLKELASSQLLPSTTVLDDDETVNSEDVTTRLSSTVWMPDDSSKATKHVSEIIETITGLKVKGNAAEELQITAYTPGGHYALHLDSAGFDENAPVNRVATFMIYDF</sequence>
<evidence type="ECO:0000313" key="5">
    <source>
        <dbReference type="Proteomes" id="UP000708208"/>
    </source>
</evidence>
<proteinExistence type="predicted"/>
<keyword evidence="3" id="KW-0408">Iron</keyword>
<evidence type="ECO:0000313" key="4">
    <source>
        <dbReference type="EMBL" id="CAG7732088.1"/>
    </source>
</evidence>
<keyword evidence="1" id="KW-0479">Metal-binding</keyword>
<evidence type="ECO:0000256" key="3">
    <source>
        <dbReference type="ARBA" id="ARBA00023004"/>
    </source>
</evidence>
<dbReference type="PANTHER" id="PTHR10869:SF244">
    <property type="entry name" value="PROLYL 4-HYDROXYLASE SUBUNIT ALPHA-2"/>
    <property type="match status" value="1"/>
</dbReference>
<dbReference type="EMBL" id="CAJVCH010224659">
    <property type="protein sequence ID" value="CAG7732088.1"/>
    <property type="molecule type" value="Genomic_DNA"/>
</dbReference>
<protein>
    <submittedName>
        <fullName evidence="4">Uncharacterized protein</fullName>
    </submittedName>
</protein>
<dbReference type="GO" id="GO:0046872">
    <property type="term" value="F:metal ion binding"/>
    <property type="evidence" value="ECO:0007669"/>
    <property type="project" value="UniProtKB-KW"/>
</dbReference>
<dbReference type="GO" id="GO:0031418">
    <property type="term" value="F:L-ascorbic acid binding"/>
    <property type="evidence" value="ECO:0007669"/>
    <property type="project" value="UniProtKB-KW"/>
</dbReference>
<reference evidence="4" key="1">
    <citation type="submission" date="2021-06" db="EMBL/GenBank/DDBJ databases">
        <authorList>
            <person name="Hodson N. C."/>
            <person name="Mongue J. A."/>
            <person name="Jaron S. K."/>
        </authorList>
    </citation>
    <scope>NUCLEOTIDE SEQUENCE</scope>
</reference>
<comment type="caution">
    <text evidence="4">The sequence shown here is derived from an EMBL/GenBank/DDBJ whole genome shotgun (WGS) entry which is preliminary data.</text>
</comment>
<dbReference type="AlphaFoldDB" id="A0A8J2K9G4"/>
<name>A0A8J2K9G4_9HEXA</name>
<dbReference type="Proteomes" id="UP000708208">
    <property type="component" value="Unassembled WGS sequence"/>
</dbReference>
<accession>A0A8J2K9G4</accession>
<feature type="non-terminal residue" evidence="4">
    <location>
        <position position="1"/>
    </location>
</feature>
<keyword evidence="2" id="KW-0847">Vitamin C</keyword>
<organism evidence="4 5">
    <name type="scientific">Allacma fusca</name>
    <dbReference type="NCBI Taxonomy" id="39272"/>
    <lineage>
        <taxon>Eukaryota</taxon>
        <taxon>Metazoa</taxon>
        <taxon>Ecdysozoa</taxon>
        <taxon>Arthropoda</taxon>
        <taxon>Hexapoda</taxon>
        <taxon>Collembola</taxon>
        <taxon>Symphypleona</taxon>
        <taxon>Sminthuridae</taxon>
        <taxon>Allacma</taxon>
    </lineage>
</organism>
<dbReference type="InterPro" id="IPR045054">
    <property type="entry name" value="P4HA-like"/>
</dbReference>
<keyword evidence="5" id="KW-1185">Reference proteome</keyword>
<dbReference type="OrthoDB" id="420380at2759"/>